<comment type="subunit">
    <text evidence="2">Homotrimer.</text>
</comment>
<keyword evidence="3" id="KW-0813">Transport</keyword>
<evidence type="ECO:0000256" key="10">
    <source>
        <dbReference type="ARBA" id="ARBA00023237"/>
    </source>
</evidence>
<dbReference type="HOGENOM" id="CLU_038238_3_1_6"/>
<dbReference type="InterPro" id="IPR033900">
    <property type="entry name" value="Gram_neg_porin_domain"/>
</dbReference>
<dbReference type="InterPro" id="IPR050298">
    <property type="entry name" value="Gram-neg_bact_OMP"/>
</dbReference>
<dbReference type="AlphaFoldDB" id="R4YQ82"/>
<organism evidence="13 14">
    <name type="scientific">Oleispira antarctica RB-8</name>
    <dbReference type="NCBI Taxonomy" id="698738"/>
    <lineage>
        <taxon>Bacteria</taxon>
        <taxon>Pseudomonadati</taxon>
        <taxon>Pseudomonadota</taxon>
        <taxon>Gammaproteobacteria</taxon>
        <taxon>Oceanospirillales</taxon>
        <taxon>Oceanospirillaceae</taxon>
        <taxon>Oleispira</taxon>
    </lineage>
</organism>
<evidence type="ECO:0000256" key="8">
    <source>
        <dbReference type="ARBA" id="ARBA00023114"/>
    </source>
</evidence>
<gene>
    <name evidence="13" type="ORF">OLEAN_C31700</name>
</gene>
<proteinExistence type="predicted"/>
<keyword evidence="8" id="KW-0626">Porin</keyword>
<evidence type="ECO:0000256" key="1">
    <source>
        <dbReference type="ARBA" id="ARBA00004571"/>
    </source>
</evidence>
<dbReference type="OrthoDB" id="8957883at2"/>
<feature type="domain" description="Porin" evidence="12">
    <location>
        <begin position="8"/>
        <end position="291"/>
    </location>
</feature>
<evidence type="ECO:0000256" key="4">
    <source>
        <dbReference type="ARBA" id="ARBA00022452"/>
    </source>
</evidence>
<evidence type="ECO:0000256" key="2">
    <source>
        <dbReference type="ARBA" id="ARBA00011233"/>
    </source>
</evidence>
<keyword evidence="6 11" id="KW-0732">Signal</keyword>
<dbReference type="Pfam" id="PF13609">
    <property type="entry name" value="Porin_4"/>
    <property type="match status" value="1"/>
</dbReference>
<keyword evidence="9" id="KW-0472">Membrane</keyword>
<dbReference type="SUPFAM" id="SSF56935">
    <property type="entry name" value="Porins"/>
    <property type="match status" value="1"/>
</dbReference>
<evidence type="ECO:0000259" key="12">
    <source>
        <dbReference type="Pfam" id="PF13609"/>
    </source>
</evidence>
<evidence type="ECO:0000256" key="7">
    <source>
        <dbReference type="ARBA" id="ARBA00023065"/>
    </source>
</evidence>
<evidence type="ECO:0000256" key="11">
    <source>
        <dbReference type="SAM" id="SignalP"/>
    </source>
</evidence>
<keyword evidence="7" id="KW-0406">Ion transport</keyword>
<comment type="subcellular location">
    <subcellularLocation>
        <location evidence="1">Cell outer membrane</location>
        <topology evidence="1">Multi-pass membrane protein</topology>
    </subcellularLocation>
</comment>
<dbReference type="GO" id="GO:0046930">
    <property type="term" value="C:pore complex"/>
    <property type="evidence" value="ECO:0007669"/>
    <property type="project" value="UniProtKB-KW"/>
</dbReference>
<dbReference type="GO" id="GO:0009279">
    <property type="term" value="C:cell outer membrane"/>
    <property type="evidence" value="ECO:0007669"/>
    <property type="project" value="UniProtKB-SubCell"/>
</dbReference>
<dbReference type="GO" id="GO:0034220">
    <property type="term" value="P:monoatomic ion transmembrane transport"/>
    <property type="evidence" value="ECO:0007669"/>
    <property type="project" value="InterPro"/>
</dbReference>
<dbReference type="Gene3D" id="2.40.160.10">
    <property type="entry name" value="Porin"/>
    <property type="match status" value="1"/>
</dbReference>
<dbReference type="CDD" id="cd00342">
    <property type="entry name" value="gram_neg_porins"/>
    <property type="match status" value="1"/>
</dbReference>
<evidence type="ECO:0000313" key="14">
    <source>
        <dbReference type="Proteomes" id="UP000032749"/>
    </source>
</evidence>
<dbReference type="GO" id="GO:0015288">
    <property type="term" value="F:porin activity"/>
    <property type="evidence" value="ECO:0007669"/>
    <property type="project" value="UniProtKB-KW"/>
</dbReference>
<dbReference type="STRING" id="698738.OLEAN_C31700"/>
<feature type="chain" id="PRO_5004383850" evidence="11">
    <location>
        <begin position="19"/>
        <end position="308"/>
    </location>
</feature>
<dbReference type="PRINTS" id="PR00182">
    <property type="entry name" value="ECOLNEIPORIN"/>
</dbReference>
<name>R4YQ82_OLEAN</name>
<keyword evidence="5" id="KW-0812">Transmembrane</keyword>
<evidence type="ECO:0000256" key="9">
    <source>
        <dbReference type="ARBA" id="ARBA00023136"/>
    </source>
</evidence>
<keyword evidence="14" id="KW-1185">Reference proteome</keyword>
<feature type="signal peptide" evidence="11">
    <location>
        <begin position="1"/>
        <end position="18"/>
    </location>
</feature>
<keyword evidence="4" id="KW-1134">Transmembrane beta strand</keyword>
<reference evidence="13 14" key="1">
    <citation type="journal article" date="2013" name="Nat. Commun.">
        <title>Genome sequence and functional genomic analysis of the oil-degrading bacterium Oleispira antarctica.</title>
        <authorList>
            <person name="Kube M."/>
            <person name="Chernikova T.N."/>
            <person name="Al-Ramahi Y."/>
            <person name="Beloqui A."/>
            <person name="Lopez-Cortez N."/>
            <person name="Guazzaroni M.E."/>
            <person name="Heipieper H.J."/>
            <person name="Klages S."/>
            <person name="Kotsyurbenko O.R."/>
            <person name="Langer I."/>
            <person name="Nechitaylo T.Y."/>
            <person name="Lunsdorf H."/>
            <person name="Fernandez M."/>
            <person name="Juarez S."/>
            <person name="Ciordia S."/>
            <person name="Singer A."/>
            <person name="Kagan O."/>
            <person name="Egorova O."/>
            <person name="Petit P.A."/>
            <person name="Stogios P."/>
            <person name="Kim Y."/>
            <person name="Tchigvintsev A."/>
            <person name="Flick R."/>
            <person name="Denaro R."/>
            <person name="Genovese M."/>
            <person name="Albar J.P."/>
            <person name="Reva O.N."/>
            <person name="Martinez-Gomariz M."/>
            <person name="Tran H."/>
            <person name="Ferrer M."/>
            <person name="Savchenko A."/>
            <person name="Yakunin A.F."/>
            <person name="Yakimov M.M."/>
            <person name="Golyshina O.V."/>
            <person name="Reinhardt R."/>
            <person name="Golyshin P.N."/>
        </authorList>
    </citation>
    <scope>NUCLEOTIDE SEQUENCE [LARGE SCALE GENOMIC DNA]</scope>
</reference>
<dbReference type="InterPro" id="IPR001702">
    <property type="entry name" value="Porin_Gram-ve"/>
</dbReference>
<protein>
    <submittedName>
        <fullName evidence="13">Putative porin, Gram-negative type</fullName>
    </submittedName>
</protein>
<dbReference type="KEGG" id="oai:OLEAN_C31700"/>
<evidence type="ECO:0000313" key="13">
    <source>
        <dbReference type="EMBL" id="CCK77346.1"/>
    </source>
</evidence>
<evidence type="ECO:0000256" key="6">
    <source>
        <dbReference type="ARBA" id="ARBA00022729"/>
    </source>
</evidence>
<dbReference type="InterPro" id="IPR023614">
    <property type="entry name" value="Porin_dom_sf"/>
</dbReference>
<dbReference type="PANTHER" id="PTHR34501">
    <property type="entry name" value="PROTEIN YDDL-RELATED"/>
    <property type="match status" value="1"/>
</dbReference>
<accession>R4YQ82</accession>
<evidence type="ECO:0000256" key="3">
    <source>
        <dbReference type="ARBA" id="ARBA00022448"/>
    </source>
</evidence>
<dbReference type="PANTHER" id="PTHR34501:SF9">
    <property type="entry name" value="MAJOR OUTER MEMBRANE PROTEIN P.IA"/>
    <property type="match status" value="1"/>
</dbReference>
<evidence type="ECO:0000256" key="5">
    <source>
        <dbReference type="ARBA" id="ARBA00022692"/>
    </source>
</evidence>
<dbReference type="Proteomes" id="UP000032749">
    <property type="component" value="Chromosome"/>
</dbReference>
<keyword evidence="10" id="KW-0998">Cell outer membrane</keyword>
<dbReference type="EMBL" id="FO203512">
    <property type="protein sequence ID" value="CCK77346.1"/>
    <property type="molecule type" value="Genomic_DNA"/>
</dbReference>
<sequence length="308" mass="33539">MKKTILSLAIAATLPAFANAEKVEIEMPEFYGKINVSVQNTQEGDTSVSEVASNASRLGVEGKINLKHGLQGVYQAEYETQVDDGDKGGQTFSQRNIFAGIKGNFGQVIVGQFDTALKKAQKKIDLFNDLEGDIKSAITDSDNRKKNSVQYNTPKIAGLVATVAHIASESEAINDGTSSSLTYSNKKYFAAIAYDTDVNVDSDVLRIVGQYTIADLTLGGLWEQDNRQGSDNDNEGWVYSAAYKLTSDIKLKAQYGESDIVKDDAKTYSLGADYKLAEDAKAYAFITDEEFGDNSSNEYYGVGLVYSF</sequence>